<dbReference type="RefSeq" id="WP_420241658.1">
    <property type="nucleotide sequence ID" value="NZ_BOPV01000001.1"/>
</dbReference>
<dbReference type="SMART" id="SM00881">
    <property type="entry name" value="CoA_binding"/>
    <property type="match status" value="1"/>
</dbReference>
<protein>
    <submittedName>
        <fullName evidence="2">CoA-binding protein</fullName>
    </submittedName>
</protein>
<proteinExistence type="predicted"/>
<dbReference type="PANTHER" id="PTHR33303:SF2">
    <property type="entry name" value="COA-BINDING DOMAIN-CONTAINING PROTEIN"/>
    <property type="match status" value="1"/>
</dbReference>
<dbReference type="InterPro" id="IPR036291">
    <property type="entry name" value="NAD(P)-bd_dom_sf"/>
</dbReference>
<feature type="domain" description="CoA-binding" evidence="1">
    <location>
        <begin position="13"/>
        <end position="107"/>
    </location>
</feature>
<dbReference type="SUPFAM" id="SSF51735">
    <property type="entry name" value="NAD(P)-binding Rossmann-fold domains"/>
    <property type="match status" value="1"/>
</dbReference>
<accession>A0A8S8X6R9</accession>
<sequence length="139" mass="14911">MSNPPDDEIRRILQETKTIAMVGASPRPDRPSYGVLGFLLAKGFRSWPVNPAAAGETIHGLKVLASLDEIGEPVDMVDVFRRAPDVPPVADAAIAIHAKTLWLQLGIINDEAAAKARAAGLVVVQNACPVIEWSRLGLR</sequence>
<keyword evidence="3" id="KW-1185">Reference proteome</keyword>
<dbReference type="InterPro" id="IPR003781">
    <property type="entry name" value="CoA-bd"/>
</dbReference>
<evidence type="ECO:0000313" key="3">
    <source>
        <dbReference type="Proteomes" id="UP000681075"/>
    </source>
</evidence>
<reference evidence="2" key="1">
    <citation type="submission" date="2021-02" db="EMBL/GenBank/DDBJ databases">
        <title>Genome sequence of Rhodospirillales sp. strain TMPK1 isolated from soil.</title>
        <authorList>
            <person name="Nakai R."/>
            <person name="Kusada H."/>
            <person name="Tamaki H."/>
        </authorList>
    </citation>
    <scope>NUCLEOTIDE SEQUENCE</scope>
    <source>
        <strain evidence="2">TMPK1</strain>
    </source>
</reference>
<dbReference type="AlphaFoldDB" id="A0A8S8X6R9"/>
<gene>
    <name evidence="2" type="ORF">TMPK1_08500</name>
</gene>
<dbReference type="Gene3D" id="3.40.50.720">
    <property type="entry name" value="NAD(P)-binding Rossmann-like Domain"/>
    <property type="match status" value="1"/>
</dbReference>
<evidence type="ECO:0000259" key="1">
    <source>
        <dbReference type="SMART" id="SM00881"/>
    </source>
</evidence>
<dbReference type="Proteomes" id="UP000681075">
    <property type="component" value="Unassembled WGS sequence"/>
</dbReference>
<comment type="caution">
    <text evidence="2">The sequence shown here is derived from an EMBL/GenBank/DDBJ whole genome shotgun (WGS) entry which is preliminary data.</text>
</comment>
<name>A0A8S8X6R9_9PROT</name>
<dbReference type="Pfam" id="PF13380">
    <property type="entry name" value="CoA_binding_2"/>
    <property type="match status" value="1"/>
</dbReference>
<organism evidence="2 3">
    <name type="scientific">Roseiterribacter gracilis</name>
    <dbReference type="NCBI Taxonomy" id="2812848"/>
    <lineage>
        <taxon>Bacteria</taxon>
        <taxon>Pseudomonadati</taxon>
        <taxon>Pseudomonadota</taxon>
        <taxon>Alphaproteobacteria</taxon>
        <taxon>Rhodospirillales</taxon>
        <taxon>Roseiterribacteraceae</taxon>
        <taxon>Roseiterribacter</taxon>
    </lineage>
</organism>
<dbReference type="PANTHER" id="PTHR33303">
    <property type="entry name" value="CYTOPLASMIC PROTEIN-RELATED"/>
    <property type="match status" value="1"/>
</dbReference>
<evidence type="ECO:0000313" key="2">
    <source>
        <dbReference type="EMBL" id="GIL38613.1"/>
    </source>
</evidence>
<dbReference type="EMBL" id="BOPV01000001">
    <property type="protein sequence ID" value="GIL38613.1"/>
    <property type="molecule type" value="Genomic_DNA"/>
</dbReference>